<dbReference type="SUPFAM" id="SSF56214">
    <property type="entry name" value="4'-phosphopantetheinyl transferase"/>
    <property type="match status" value="2"/>
</dbReference>
<sequence length="344" mass="35799">MPHPTVDVWLIDLAGEGGTERSWEVLPKDEAERLSAVVPGRRDYRVRAQAALRSLIARRLRCAPLAVRLERQRHGKPRIVGDEAAAALRMNLSHSDRFAAVAMATGVEVGIDLEHPRALPQPTGLARTFMGDREFAEWSRLSGAQAAESLFRTWTYKEAILKALGTGLAGDLRAVSVRPGGSRPVLEALPAEAGPASGWTLIDLSGACGVPAAVAAAAPEVVLTFHRTDLDNVLTQPAGAAGRSQSSGTAATRVAPRIPVTPLAPSVRIGSVRPVFGGGAASPHRRTAVSPIADAQPAAATRSGPAPHRRPASATRRPTALGRSPGMPTPPTGRPAAGSGRGGA</sequence>
<protein>
    <submittedName>
        <fullName evidence="5">4'-phosphopantetheinyl transferase</fullName>
    </submittedName>
</protein>
<dbReference type="InterPro" id="IPR037143">
    <property type="entry name" value="4-PPantetheinyl_Trfase_dom_sf"/>
</dbReference>
<evidence type="ECO:0000313" key="5">
    <source>
        <dbReference type="EMBL" id="AFP87525.1"/>
    </source>
</evidence>
<evidence type="ECO:0000256" key="3">
    <source>
        <dbReference type="SAM" id="MobiDB-lite"/>
    </source>
</evidence>
<dbReference type="GO" id="GO:0000287">
    <property type="term" value="F:magnesium ion binding"/>
    <property type="evidence" value="ECO:0007669"/>
    <property type="project" value="InterPro"/>
</dbReference>
<dbReference type="GO" id="GO:0005829">
    <property type="term" value="C:cytosol"/>
    <property type="evidence" value="ECO:0007669"/>
    <property type="project" value="TreeGrafter"/>
</dbReference>
<gene>
    <name evidence="5" type="primary">mpy8</name>
</gene>
<dbReference type="PANTHER" id="PTHR12215">
    <property type="entry name" value="PHOSPHOPANTETHEINE TRANSFERASE"/>
    <property type="match status" value="1"/>
</dbReference>
<dbReference type="Pfam" id="PF01648">
    <property type="entry name" value="ACPS"/>
    <property type="match status" value="1"/>
</dbReference>
<comment type="similarity">
    <text evidence="1">Belongs to the P-Pant transferase superfamily. Gsp/Sfp/HetI/AcpT family.</text>
</comment>
<dbReference type="GO" id="GO:0019878">
    <property type="term" value="P:lysine biosynthetic process via aminoadipic acid"/>
    <property type="evidence" value="ECO:0007669"/>
    <property type="project" value="TreeGrafter"/>
</dbReference>
<feature type="compositionally biased region" description="Low complexity" evidence="3">
    <location>
        <begin position="312"/>
        <end position="326"/>
    </location>
</feature>
<evidence type="ECO:0000259" key="4">
    <source>
        <dbReference type="Pfam" id="PF01648"/>
    </source>
</evidence>
<accession>J7H3R1</accession>
<organism evidence="5">
    <name type="scientific">Streptomyces sp. CNQ-418</name>
    <dbReference type="NCBI Taxonomy" id="467194"/>
    <lineage>
        <taxon>Bacteria</taxon>
        <taxon>Bacillati</taxon>
        <taxon>Actinomycetota</taxon>
        <taxon>Actinomycetes</taxon>
        <taxon>Kitasatosporales</taxon>
        <taxon>Streptomycetaceae</taxon>
        <taxon>Streptomyces</taxon>
    </lineage>
</organism>
<dbReference type="GO" id="GO:0008897">
    <property type="term" value="F:holo-[acyl-carrier-protein] synthase activity"/>
    <property type="evidence" value="ECO:0007669"/>
    <property type="project" value="InterPro"/>
</dbReference>
<feature type="domain" description="4'-phosphopantetheinyl transferase" evidence="4">
    <location>
        <begin position="109"/>
        <end position="179"/>
    </location>
</feature>
<keyword evidence="2 5" id="KW-0808">Transferase</keyword>
<feature type="region of interest" description="Disordered" evidence="3">
    <location>
        <begin position="238"/>
        <end position="257"/>
    </location>
</feature>
<evidence type="ECO:0000256" key="2">
    <source>
        <dbReference type="ARBA" id="ARBA00022679"/>
    </source>
</evidence>
<evidence type="ECO:0000256" key="1">
    <source>
        <dbReference type="ARBA" id="ARBA00010990"/>
    </source>
</evidence>
<dbReference type="Gene3D" id="3.90.470.20">
    <property type="entry name" value="4'-phosphopantetheinyl transferase domain"/>
    <property type="match status" value="1"/>
</dbReference>
<name>J7H3R1_9ACTN</name>
<dbReference type="PANTHER" id="PTHR12215:SF10">
    <property type="entry name" value="L-AMINOADIPATE-SEMIALDEHYDE DEHYDROGENASE-PHOSPHOPANTETHEINYL TRANSFERASE"/>
    <property type="match status" value="1"/>
</dbReference>
<dbReference type="AlphaFoldDB" id="J7H3R1"/>
<reference evidence="5" key="1">
    <citation type="journal article" date="2012" name="J. Am. Chem. Soc.">
        <title>Flavoenzyme-catalyzed atropo-selective n,c-bipyrrole homocoupling in marinopyrrole biosynthesis.</title>
        <authorList>
            <person name="Yamanaka K."/>
            <person name="Ryan K.S."/>
            <person name="Gulder T.A."/>
            <person name="Hughes C.C."/>
            <person name="Moore B.S."/>
        </authorList>
    </citation>
    <scope>NUCLEOTIDE SEQUENCE</scope>
    <source>
        <strain evidence="5">CNQ-418</strain>
    </source>
</reference>
<dbReference type="InterPro" id="IPR008278">
    <property type="entry name" value="4-PPantetheinyl_Trfase_dom"/>
</dbReference>
<proteinExistence type="inferred from homology"/>
<feature type="region of interest" description="Disordered" evidence="3">
    <location>
        <begin position="278"/>
        <end position="344"/>
    </location>
</feature>
<dbReference type="InterPro" id="IPR050559">
    <property type="entry name" value="P-Pant_transferase_sf"/>
</dbReference>
<dbReference type="EMBL" id="JX157625">
    <property type="protein sequence ID" value="AFP87525.1"/>
    <property type="molecule type" value="Genomic_DNA"/>
</dbReference>